<evidence type="ECO:0000313" key="2">
    <source>
        <dbReference type="EMBL" id="KAK7677834.1"/>
    </source>
</evidence>
<feature type="compositionally biased region" description="Low complexity" evidence="1">
    <location>
        <begin position="210"/>
        <end position="238"/>
    </location>
</feature>
<sequence>MSQILGAFKIKPLELEPIFESWKDAPVFQGKPKKDLPVDEWLNVMKAGCVQRKVPRDYWHKVAYHYLGKNAKARLDEVKRVMRNMHGGKYKWNWKTFKVAMRNMGWEIDPKKTETFEVQTKPSGWWGIIGRGKSEEKPKDKDDDKVSIKSNVSSSSKTSSTPISPRPTPKKSKSTWDMSTFKPFPTPRRAATMSTIECVKTPPTHTIAEPISSGRSTPSSIISTTTSSTAVSTGSTPGEVSTTVAQAPTWLVNACQALDFLTGEHPKAMTALSAVLITVGSIPALPVISAGAGGAFLASGTAHAIGSIAVGVGSLLKAIGDTQAVAHGPQPQVQGQARITEK</sequence>
<feature type="region of interest" description="Disordered" evidence="1">
    <location>
        <begin position="204"/>
        <end position="240"/>
    </location>
</feature>
<feature type="compositionally biased region" description="Basic and acidic residues" evidence="1">
    <location>
        <begin position="132"/>
        <end position="147"/>
    </location>
</feature>
<protein>
    <submittedName>
        <fullName evidence="2">Uncharacterized protein</fullName>
    </submittedName>
</protein>
<evidence type="ECO:0000256" key="1">
    <source>
        <dbReference type="SAM" id="MobiDB-lite"/>
    </source>
</evidence>
<evidence type="ECO:0000313" key="3">
    <source>
        <dbReference type="Proteomes" id="UP001385951"/>
    </source>
</evidence>
<dbReference type="EMBL" id="JASBNA010000081">
    <property type="protein sequence ID" value="KAK7677834.1"/>
    <property type="molecule type" value="Genomic_DNA"/>
</dbReference>
<accession>A0AAW0FEG7</accession>
<organism evidence="2 3">
    <name type="scientific">Cerrena zonata</name>
    <dbReference type="NCBI Taxonomy" id="2478898"/>
    <lineage>
        <taxon>Eukaryota</taxon>
        <taxon>Fungi</taxon>
        <taxon>Dikarya</taxon>
        <taxon>Basidiomycota</taxon>
        <taxon>Agaricomycotina</taxon>
        <taxon>Agaricomycetes</taxon>
        <taxon>Polyporales</taxon>
        <taxon>Cerrenaceae</taxon>
        <taxon>Cerrena</taxon>
    </lineage>
</organism>
<dbReference type="AlphaFoldDB" id="A0AAW0FEG7"/>
<comment type="caution">
    <text evidence="2">The sequence shown here is derived from an EMBL/GenBank/DDBJ whole genome shotgun (WGS) entry which is preliminary data.</text>
</comment>
<gene>
    <name evidence="2" type="ORF">QCA50_019146</name>
</gene>
<proteinExistence type="predicted"/>
<reference evidence="2 3" key="1">
    <citation type="submission" date="2022-09" db="EMBL/GenBank/DDBJ databases">
        <authorList>
            <person name="Palmer J.M."/>
        </authorList>
    </citation>
    <scope>NUCLEOTIDE SEQUENCE [LARGE SCALE GENOMIC DNA]</scope>
    <source>
        <strain evidence="2 3">DSM 7382</strain>
    </source>
</reference>
<feature type="region of interest" description="Disordered" evidence="1">
    <location>
        <begin position="127"/>
        <end position="187"/>
    </location>
</feature>
<name>A0AAW0FEG7_9APHY</name>
<dbReference type="Proteomes" id="UP001385951">
    <property type="component" value="Unassembled WGS sequence"/>
</dbReference>
<keyword evidence="3" id="KW-1185">Reference proteome</keyword>
<feature type="compositionally biased region" description="Low complexity" evidence="1">
    <location>
        <begin position="148"/>
        <end position="163"/>
    </location>
</feature>